<keyword evidence="2" id="KW-1185">Reference proteome</keyword>
<accession>M5RBM7</accession>
<comment type="caution">
    <text evidence="1">The sequence shown here is derived from an EMBL/GenBank/DDBJ whole genome shotgun (WGS) entry which is preliminary data.</text>
</comment>
<dbReference type="EMBL" id="ANOG01000954">
    <property type="protein sequence ID" value="EMI16471.1"/>
    <property type="molecule type" value="Genomic_DNA"/>
</dbReference>
<evidence type="ECO:0000313" key="1">
    <source>
        <dbReference type="EMBL" id="EMI16471.1"/>
    </source>
</evidence>
<name>M5RBM7_9BACT</name>
<dbReference type="Proteomes" id="UP000011991">
    <property type="component" value="Unassembled WGS sequence"/>
</dbReference>
<proteinExistence type="predicted"/>
<gene>
    <name evidence="1" type="ORF">RMSM_06603</name>
</gene>
<evidence type="ECO:0000313" key="2">
    <source>
        <dbReference type="Proteomes" id="UP000011991"/>
    </source>
</evidence>
<sequence>MMTTMLGRSAALHRVTITPKQTQQKMMDRIITALTMTSCVSKFEVGG</sequence>
<dbReference type="AlphaFoldDB" id="M5RBM7"/>
<reference evidence="1 2" key="1">
    <citation type="journal article" date="2013" name="Mar. Genomics">
        <title>Expression of sulfatases in Rhodopirellula baltica and the diversity of sulfatases in the genus Rhodopirellula.</title>
        <authorList>
            <person name="Wegner C.E."/>
            <person name="Richter-Heitmann T."/>
            <person name="Klindworth A."/>
            <person name="Klockow C."/>
            <person name="Richter M."/>
            <person name="Achstetter T."/>
            <person name="Glockner F.O."/>
            <person name="Harder J."/>
        </authorList>
    </citation>
    <scope>NUCLEOTIDE SEQUENCE [LARGE SCALE GENOMIC DNA]</scope>
    <source>
        <strain evidence="1 2">SM1</strain>
    </source>
</reference>
<protein>
    <submittedName>
        <fullName evidence="1">Uncharacterized protein</fullName>
    </submittedName>
</protein>
<organism evidence="1 2">
    <name type="scientific">Rhodopirellula maiorica SM1</name>
    <dbReference type="NCBI Taxonomy" id="1265738"/>
    <lineage>
        <taxon>Bacteria</taxon>
        <taxon>Pseudomonadati</taxon>
        <taxon>Planctomycetota</taxon>
        <taxon>Planctomycetia</taxon>
        <taxon>Pirellulales</taxon>
        <taxon>Pirellulaceae</taxon>
        <taxon>Novipirellula</taxon>
    </lineage>
</organism>